<gene>
    <name evidence="1" type="ORF">VP01_811g1</name>
</gene>
<organism evidence="1 2">
    <name type="scientific">Puccinia sorghi</name>
    <dbReference type="NCBI Taxonomy" id="27349"/>
    <lineage>
        <taxon>Eukaryota</taxon>
        <taxon>Fungi</taxon>
        <taxon>Dikarya</taxon>
        <taxon>Basidiomycota</taxon>
        <taxon>Pucciniomycotina</taxon>
        <taxon>Pucciniomycetes</taxon>
        <taxon>Pucciniales</taxon>
        <taxon>Pucciniaceae</taxon>
        <taxon>Puccinia</taxon>
    </lineage>
</organism>
<comment type="caution">
    <text evidence="1">The sequence shown here is derived from an EMBL/GenBank/DDBJ whole genome shotgun (WGS) entry which is preliminary data.</text>
</comment>
<reference evidence="1 2" key="1">
    <citation type="submission" date="2015-08" db="EMBL/GenBank/DDBJ databases">
        <title>Next Generation Sequencing and Analysis of the Genome of Puccinia sorghi L Schw, the Causal Agent of Maize Common Rust.</title>
        <authorList>
            <person name="Rochi L."/>
            <person name="Burguener G."/>
            <person name="Darino M."/>
            <person name="Turjanski A."/>
            <person name="Kreff E."/>
            <person name="Dieguez M.J."/>
            <person name="Sacco F."/>
        </authorList>
    </citation>
    <scope>NUCLEOTIDE SEQUENCE [LARGE SCALE GENOMIC DNA]</scope>
    <source>
        <strain evidence="1 2">RO10H11247</strain>
    </source>
</reference>
<dbReference type="VEuPathDB" id="FungiDB:VP01_811g1"/>
<dbReference type="EMBL" id="LAVV01013627">
    <property type="protein sequence ID" value="KNZ45430.1"/>
    <property type="molecule type" value="Genomic_DNA"/>
</dbReference>
<evidence type="ECO:0000313" key="2">
    <source>
        <dbReference type="Proteomes" id="UP000037035"/>
    </source>
</evidence>
<accession>A0A0L6UCB1</accession>
<evidence type="ECO:0000313" key="1">
    <source>
        <dbReference type="EMBL" id="KNZ45430.1"/>
    </source>
</evidence>
<protein>
    <submittedName>
        <fullName evidence="1">Uncharacterized protein</fullName>
    </submittedName>
</protein>
<dbReference type="AlphaFoldDB" id="A0A0L6UCB1"/>
<proteinExistence type="predicted"/>
<keyword evidence="2" id="KW-1185">Reference proteome</keyword>
<dbReference type="Proteomes" id="UP000037035">
    <property type="component" value="Unassembled WGS sequence"/>
</dbReference>
<name>A0A0L6UCB1_9BASI</name>
<sequence>MHYTIILISTLGYSPKHCDCITAKGFFLSWWRLNCGGYQLNIGPIAISSVYEKVKRKHLHSSAMETDLVNTKQQQFTLIQRLRGRRILRRGQRTSIRSHWIGSGWCAKRRWRTDDEIACKKQFNEISWWIRFMFRVHEYKTDITESAHNILLLYCYNISNSKAGSGLTRFPSETWLLGFKWIPNSGLIVCNLQISQTDLGFVSVHCFFPHHDMLIQKMSDQLELTPLFICDIFFFLSSLSGLIKRKKSYLTSYQQIRLLVLIPFFSPYPEPIQRLSLSSPPFNLNPLHPFLLQLQARKYFFHFPLMIPHLQCQFHHSRICAVCNVGKTYKLLWACDGDVKLFWVHIEIILVAFGWVTCRNHSRSSNRLEEREC</sequence>